<dbReference type="EMBL" id="BTGU01000002">
    <property type="protein sequence ID" value="GMN28306.1"/>
    <property type="molecule type" value="Genomic_DNA"/>
</dbReference>
<dbReference type="GO" id="GO:0046872">
    <property type="term" value="F:metal ion binding"/>
    <property type="evidence" value="ECO:0007669"/>
    <property type="project" value="UniProtKB-KW"/>
</dbReference>
<protein>
    <recommendedName>
        <fullName evidence="8">HMA domain-containing protein</fullName>
    </recommendedName>
</protein>
<dbReference type="GO" id="GO:0006950">
    <property type="term" value="P:response to stress"/>
    <property type="evidence" value="ECO:0007669"/>
    <property type="project" value="UniProtKB-ARBA"/>
</dbReference>
<keyword evidence="6" id="KW-0449">Lipoprotein</keyword>
<dbReference type="SUPFAM" id="SSF55008">
    <property type="entry name" value="HMA, heavy metal-associated domain"/>
    <property type="match status" value="1"/>
</dbReference>
<evidence type="ECO:0000256" key="5">
    <source>
        <dbReference type="ARBA" id="ARBA00023136"/>
    </source>
</evidence>
<gene>
    <name evidence="9" type="ORF">TIFTF001_002002</name>
</gene>
<feature type="domain" description="HMA" evidence="8">
    <location>
        <begin position="23"/>
        <end position="86"/>
    </location>
</feature>
<evidence type="ECO:0000256" key="3">
    <source>
        <dbReference type="ARBA" id="ARBA00022539"/>
    </source>
</evidence>
<dbReference type="AlphaFoldDB" id="A0AA87ZJU4"/>
<dbReference type="InterPro" id="IPR036163">
    <property type="entry name" value="HMA_dom_sf"/>
</dbReference>
<comment type="caution">
    <text evidence="9">The sequence shown here is derived from an EMBL/GenBank/DDBJ whole genome shotgun (WGS) entry which is preliminary data.</text>
</comment>
<keyword evidence="6" id="KW-0636">Prenylation</keyword>
<reference evidence="9" key="1">
    <citation type="submission" date="2023-07" db="EMBL/GenBank/DDBJ databases">
        <title>draft genome sequence of fig (Ficus carica).</title>
        <authorList>
            <person name="Takahashi T."/>
            <person name="Nishimura K."/>
        </authorList>
    </citation>
    <scope>NUCLEOTIDE SEQUENCE</scope>
</reference>
<dbReference type="PANTHER" id="PTHR22814">
    <property type="entry name" value="COPPER TRANSPORT PROTEIN ATOX1-RELATED"/>
    <property type="match status" value="1"/>
</dbReference>
<keyword evidence="2" id="KW-0488">Methylation</keyword>
<dbReference type="InterPro" id="IPR006121">
    <property type="entry name" value="HMA_dom"/>
</dbReference>
<dbReference type="Proteomes" id="UP001187192">
    <property type="component" value="Unassembled WGS sequence"/>
</dbReference>
<evidence type="ECO:0000313" key="10">
    <source>
        <dbReference type="Proteomes" id="UP001187192"/>
    </source>
</evidence>
<dbReference type="CDD" id="cd00371">
    <property type="entry name" value="HMA"/>
    <property type="match status" value="1"/>
</dbReference>
<dbReference type="Pfam" id="PF00403">
    <property type="entry name" value="HMA"/>
    <property type="match status" value="1"/>
</dbReference>
<evidence type="ECO:0000259" key="8">
    <source>
        <dbReference type="PROSITE" id="PS50846"/>
    </source>
</evidence>
<comment type="similarity">
    <text evidence="7">Belongs to the HIPP family.</text>
</comment>
<dbReference type="PANTHER" id="PTHR22814:SF110">
    <property type="entry name" value="HEAVY METAL-ASSOCIATED ISOPRENYLATED PLANT PROTEIN 21"/>
    <property type="match status" value="1"/>
</dbReference>
<dbReference type="GO" id="GO:0016020">
    <property type="term" value="C:membrane"/>
    <property type="evidence" value="ECO:0007669"/>
    <property type="project" value="UniProtKB-SubCell"/>
</dbReference>
<dbReference type="PROSITE" id="PS50846">
    <property type="entry name" value="HMA_2"/>
    <property type="match status" value="1"/>
</dbReference>
<keyword evidence="5" id="KW-0472">Membrane</keyword>
<dbReference type="Gene3D" id="3.30.70.100">
    <property type="match status" value="1"/>
</dbReference>
<evidence type="ECO:0000256" key="6">
    <source>
        <dbReference type="ARBA" id="ARBA00023289"/>
    </source>
</evidence>
<evidence type="ECO:0000313" key="9">
    <source>
        <dbReference type="EMBL" id="GMN28306.1"/>
    </source>
</evidence>
<name>A0AA87ZJU4_FICCA</name>
<sequence length="148" mass="16609">MGALDYLSNFCTVTSTRRKRKPMQTVDIKVKMDCDGCERRVKKAVTTMRGVKSVVVDRKQSKVTVSGYVEPNKVLKRVMSTGKKAEFWPYIPQHLVYYPYVSGAYDKRAPAGYVRNVVQAFPAAAPNAAEERMVSLFSDDNVNACSIM</sequence>
<organism evidence="9 10">
    <name type="scientific">Ficus carica</name>
    <name type="common">Common fig</name>
    <dbReference type="NCBI Taxonomy" id="3494"/>
    <lineage>
        <taxon>Eukaryota</taxon>
        <taxon>Viridiplantae</taxon>
        <taxon>Streptophyta</taxon>
        <taxon>Embryophyta</taxon>
        <taxon>Tracheophyta</taxon>
        <taxon>Spermatophyta</taxon>
        <taxon>Magnoliopsida</taxon>
        <taxon>eudicotyledons</taxon>
        <taxon>Gunneridae</taxon>
        <taxon>Pentapetalae</taxon>
        <taxon>rosids</taxon>
        <taxon>fabids</taxon>
        <taxon>Rosales</taxon>
        <taxon>Moraceae</taxon>
        <taxon>Ficeae</taxon>
        <taxon>Ficus</taxon>
    </lineage>
</organism>
<proteinExistence type="inferred from homology"/>
<keyword evidence="3" id="KW-0104">Cadmium</keyword>
<evidence type="ECO:0000256" key="1">
    <source>
        <dbReference type="ARBA" id="ARBA00004370"/>
    </source>
</evidence>
<comment type="subcellular location">
    <subcellularLocation>
        <location evidence="1">Membrane</location>
    </subcellularLocation>
</comment>
<evidence type="ECO:0000256" key="2">
    <source>
        <dbReference type="ARBA" id="ARBA00022481"/>
    </source>
</evidence>
<evidence type="ECO:0000256" key="4">
    <source>
        <dbReference type="ARBA" id="ARBA00022723"/>
    </source>
</evidence>
<dbReference type="FunFam" id="3.30.70.100:FF:000035">
    <property type="entry name" value="Heavy metal-associated isoprenylated plant protein 26"/>
    <property type="match status" value="1"/>
</dbReference>
<evidence type="ECO:0000256" key="7">
    <source>
        <dbReference type="ARBA" id="ARBA00024045"/>
    </source>
</evidence>
<accession>A0AA87ZJU4</accession>
<keyword evidence="4" id="KW-0479">Metal-binding</keyword>
<keyword evidence="10" id="KW-1185">Reference proteome</keyword>